<dbReference type="PRINTS" id="PR00791">
    <property type="entry name" value="PEPDIPTASEA"/>
</dbReference>
<dbReference type="GO" id="GO:0046872">
    <property type="term" value="F:metal ion binding"/>
    <property type="evidence" value="ECO:0007669"/>
    <property type="project" value="UniProtKB-KW"/>
</dbReference>
<keyword evidence="12" id="KW-0645">Protease</keyword>
<feature type="binding site" evidence="8">
    <location>
        <position position="344"/>
    </location>
    <ligand>
        <name>Zn(2+)</name>
        <dbReference type="ChEBI" id="CHEBI:29105"/>
        <label>1</label>
        <note>catalytic</note>
    </ligand>
</feature>
<dbReference type="STRING" id="199890.A0A182P3K9"/>
<dbReference type="GO" id="GO:0008237">
    <property type="term" value="F:metallopeptidase activity"/>
    <property type="evidence" value="ECO:0007669"/>
    <property type="project" value="UniProtKB-KW"/>
</dbReference>
<dbReference type="Pfam" id="PF01401">
    <property type="entry name" value="Peptidase_M2"/>
    <property type="match status" value="1"/>
</dbReference>
<keyword evidence="2" id="KW-0732">Signal</keyword>
<reference evidence="14" key="2">
    <citation type="submission" date="2020-05" db="UniProtKB">
        <authorList>
            <consortium name="EnsemblMetazoa"/>
        </authorList>
    </citation>
    <scope>IDENTIFICATION</scope>
    <source>
        <strain evidence="14">Epiroticus2</strain>
    </source>
</reference>
<evidence type="ECO:0000256" key="7">
    <source>
        <dbReference type="PIRSR" id="PIRSR601548-2"/>
    </source>
</evidence>
<sequence>MAKLFSYIQRIYTESEVCIPSNCGGHQGGPSVDVTVLWGNTFVHYPGLSVGHLDLSSVAPVSSQELALAIPTKLPRQMECFSGEPDLERLMLSEGMQRVCAGRLPSETVLRWAWESWRMAVGPPMRQPYGRLIELMNAGCLRGPNHRDVGECWREELEIPELRLLVDRLWHEVKPLYEKLHAVVRHFVREKYPKEAASIDADGLIPAHLLGGMWSHSWKGYAHDIFPHPVDMDKAFAKANWTSKDLVRRAEDVYASLGLARMTEEFWKHSLIGKGAGDGKCHGTAANMFADGASDYRMIVCPRSDAAAQDFYVTVHEMGHIVYYMEASKQPTIFSDGTTAAFQEALGDAMYLGAVTPQHLVRLGLLDSKHMVPEKMTIGADSTLNSFDYAFLLRMALGKLPTIPFEYLMDQYRWDMFDGSVDYGQDANSYFWFLLERQQGIRPPSSVNSRLPLFDAAAVFHLSDNTPFVRYFLASFLSYQIYEGLCRSALFGTVSNPANEIPMPLHRCDLYGSKKAGKLLRKTLALGGSVHWTDVLEKLTGEEEISAKKRKTNSRTPKKEYYYGEG</sequence>
<feature type="active site" description="Proton acceptor 2" evidence="6">
    <location>
        <position position="317"/>
    </location>
</feature>
<evidence type="ECO:0000256" key="9">
    <source>
        <dbReference type="PIRSR" id="PIRSR601548-4"/>
    </source>
</evidence>
<comment type="similarity">
    <text evidence="1 11 12">Belongs to the peptidase M2 family.</text>
</comment>
<keyword evidence="15" id="KW-1185">Reference proteome</keyword>
<keyword evidence="4 12" id="KW-0325">Glycoprotein</keyword>
<keyword evidence="8 12" id="KW-0479">Metal-binding</keyword>
<dbReference type="PROSITE" id="PS52011">
    <property type="entry name" value="PEPTIDASE_M2"/>
    <property type="match status" value="1"/>
</dbReference>
<organism evidence="14 15">
    <name type="scientific">Anopheles epiroticus</name>
    <dbReference type="NCBI Taxonomy" id="199890"/>
    <lineage>
        <taxon>Eukaryota</taxon>
        <taxon>Metazoa</taxon>
        <taxon>Ecdysozoa</taxon>
        <taxon>Arthropoda</taxon>
        <taxon>Hexapoda</taxon>
        <taxon>Insecta</taxon>
        <taxon>Pterygota</taxon>
        <taxon>Neoptera</taxon>
        <taxon>Endopterygota</taxon>
        <taxon>Diptera</taxon>
        <taxon>Nematocera</taxon>
        <taxon>Culicoidea</taxon>
        <taxon>Culicidae</taxon>
        <taxon>Anophelinae</taxon>
        <taxon>Anopheles</taxon>
    </lineage>
</organism>
<dbReference type="VEuPathDB" id="VectorBase:AEPI001494"/>
<dbReference type="GO" id="GO:0004180">
    <property type="term" value="F:carboxypeptidase activity"/>
    <property type="evidence" value="ECO:0007669"/>
    <property type="project" value="UniProtKB-KW"/>
</dbReference>
<reference evidence="15" key="1">
    <citation type="submission" date="2013-03" db="EMBL/GenBank/DDBJ databases">
        <title>The Genome Sequence of Anopheles epiroticus epiroticus2.</title>
        <authorList>
            <consortium name="The Broad Institute Genomics Platform"/>
            <person name="Neafsey D.E."/>
            <person name="Howell P."/>
            <person name="Walker B."/>
            <person name="Young S.K."/>
            <person name="Zeng Q."/>
            <person name="Gargeya S."/>
            <person name="Fitzgerald M."/>
            <person name="Haas B."/>
            <person name="Abouelleil A."/>
            <person name="Allen A.W."/>
            <person name="Alvarado L."/>
            <person name="Arachchi H.M."/>
            <person name="Berlin A.M."/>
            <person name="Chapman S.B."/>
            <person name="Gainer-Dewar J."/>
            <person name="Goldberg J."/>
            <person name="Griggs A."/>
            <person name="Gujja S."/>
            <person name="Hansen M."/>
            <person name="Howarth C."/>
            <person name="Imamovic A."/>
            <person name="Ireland A."/>
            <person name="Larimer J."/>
            <person name="McCowan C."/>
            <person name="Murphy C."/>
            <person name="Pearson M."/>
            <person name="Poon T.W."/>
            <person name="Priest M."/>
            <person name="Roberts A."/>
            <person name="Saif S."/>
            <person name="Shea T."/>
            <person name="Sisk P."/>
            <person name="Sykes S."/>
            <person name="Wortman J."/>
            <person name="Nusbaum C."/>
            <person name="Birren B."/>
        </authorList>
    </citation>
    <scope>NUCLEOTIDE SEQUENCE [LARGE SCALE GENOMIC DNA]</scope>
    <source>
        <strain evidence="15">Epiroticus2</strain>
    </source>
</reference>
<dbReference type="EnsemblMetazoa" id="AEPI001494-RA">
    <property type="protein sequence ID" value="AEPI001494-PA"/>
    <property type="gene ID" value="AEPI001494"/>
</dbReference>
<feature type="binding site" evidence="7">
    <location>
        <position position="470"/>
    </location>
    <ligand>
        <name>chloride</name>
        <dbReference type="ChEBI" id="CHEBI:17996"/>
        <label>1</label>
    </ligand>
</feature>
<dbReference type="GO" id="GO:0008241">
    <property type="term" value="F:peptidyl-dipeptidase activity"/>
    <property type="evidence" value="ECO:0007669"/>
    <property type="project" value="InterPro"/>
</dbReference>
<feature type="binding site" evidence="8">
    <location>
        <position position="320"/>
    </location>
    <ligand>
        <name>Zn(2+)</name>
        <dbReference type="ChEBI" id="CHEBI:29105"/>
        <label>1</label>
        <note>catalytic</note>
    </ligand>
</feature>
<comment type="cofactor">
    <cofactor evidence="12">
        <name>Zn(2+)</name>
        <dbReference type="ChEBI" id="CHEBI:29105"/>
    </cofactor>
    <text evidence="12">Binds 1 zinc ion per subunit.</text>
</comment>
<feature type="active site" description="Proton donor 1" evidence="5">
    <location>
        <position position="461"/>
    </location>
</feature>
<evidence type="ECO:0000256" key="1">
    <source>
        <dbReference type="ARBA" id="ARBA00008139"/>
    </source>
</evidence>
<comment type="caution">
    <text evidence="11">Lacks conserved residue(s) required for the propagation of feature annotation.</text>
</comment>
<evidence type="ECO:0000256" key="4">
    <source>
        <dbReference type="ARBA" id="ARBA00023180"/>
    </source>
</evidence>
<protein>
    <recommendedName>
        <fullName evidence="12">Angiotensin-converting enzyme</fullName>
        <ecNumber evidence="12">3.4.-.-</ecNumber>
    </recommendedName>
</protein>
<keyword evidence="12" id="KW-0482">Metalloprotease</keyword>
<dbReference type="GO" id="GO:0006508">
    <property type="term" value="P:proteolysis"/>
    <property type="evidence" value="ECO:0007669"/>
    <property type="project" value="UniProtKB-KW"/>
</dbReference>
<dbReference type="AlphaFoldDB" id="A0A182P3K9"/>
<evidence type="ECO:0000256" key="11">
    <source>
        <dbReference type="PROSITE-ProRule" id="PRU01355"/>
    </source>
</evidence>
<dbReference type="InterPro" id="IPR001548">
    <property type="entry name" value="Peptidase_M2"/>
</dbReference>
<feature type="disulfide bond" evidence="9">
    <location>
        <begin position="486"/>
        <end position="508"/>
    </location>
</feature>
<dbReference type="SUPFAM" id="SSF55486">
    <property type="entry name" value="Metalloproteases ('zincins'), catalytic domain"/>
    <property type="match status" value="1"/>
</dbReference>
<dbReference type="CDD" id="cd06461">
    <property type="entry name" value="M2_ACE"/>
    <property type="match status" value="1"/>
</dbReference>
<evidence type="ECO:0000256" key="3">
    <source>
        <dbReference type="ARBA" id="ARBA00023157"/>
    </source>
</evidence>
<keyword evidence="3 9" id="KW-1015">Disulfide bond</keyword>
<keyword evidence="12" id="KW-0378">Hydrolase</keyword>
<feature type="compositionally biased region" description="Basic and acidic residues" evidence="13">
    <location>
        <begin position="557"/>
        <end position="566"/>
    </location>
</feature>
<evidence type="ECO:0000313" key="14">
    <source>
        <dbReference type="EnsemblMetazoa" id="AEPI001494-PA"/>
    </source>
</evidence>
<keyword evidence="8 12" id="KW-0862">Zinc</keyword>
<dbReference type="GO" id="GO:0016020">
    <property type="term" value="C:membrane"/>
    <property type="evidence" value="ECO:0007669"/>
    <property type="project" value="InterPro"/>
</dbReference>
<evidence type="ECO:0000256" key="2">
    <source>
        <dbReference type="ARBA" id="ARBA00022729"/>
    </source>
</evidence>
<feature type="binding site" evidence="10">
    <location>
        <position position="316"/>
    </location>
    <ligand>
        <name>Zn(2+)</name>
        <dbReference type="ChEBI" id="CHEBI:29105"/>
        <label>2</label>
        <note>catalytic</note>
    </ligand>
</feature>
<evidence type="ECO:0000313" key="15">
    <source>
        <dbReference type="Proteomes" id="UP000075885"/>
    </source>
</evidence>
<evidence type="ECO:0000256" key="13">
    <source>
        <dbReference type="SAM" id="MobiDB-lite"/>
    </source>
</evidence>
<evidence type="ECO:0000256" key="5">
    <source>
        <dbReference type="PIRSR" id="PIRSR601548-1"/>
    </source>
</evidence>
<feature type="disulfide bond" evidence="9">
    <location>
        <begin position="281"/>
        <end position="301"/>
    </location>
</feature>
<dbReference type="PANTHER" id="PTHR10514">
    <property type="entry name" value="ANGIOTENSIN-CONVERTING ENZYME"/>
    <property type="match status" value="1"/>
</dbReference>
<dbReference type="EC" id="3.4.-.-" evidence="12"/>
<proteinExistence type="inferred from homology"/>
<feature type="active site" description="Proton acceptor 1" evidence="5">
    <location>
        <position position="317"/>
    </location>
</feature>
<feature type="binding site" evidence="8">
    <location>
        <position position="316"/>
    </location>
    <ligand>
        <name>Zn(2+)</name>
        <dbReference type="ChEBI" id="CHEBI:29105"/>
        <label>1</label>
        <note>catalytic</note>
    </ligand>
</feature>
<evidence type="ECO:0000256" key="12">
    <source>
        <dbReference type="RuleBase" id="RU361144"/>
    </source>
</evidence>
<feature type="binding site" evidence="10">
    <location>
        <position position="344"/>
    </location>
    <ligand>
        <name>Zn(2+)</name>
        <dbReference type="ChEBI" id="CHEBI:29105"/>
        <label>2</label>
        <note>catalytic</note>
    </ligand>
</feature>
<name>A0A182P3K9_9DIPT</name>
<accession>A0A182P3K9</accession>
<dbReference type="PANTHER" id="PTHR10514:SF27">
    <property type="entry name" value="ANGIOTENSIN-CONVERTING ENZYME"/>
    <property type="match status" value="1"/>
</dbReference>
<feature type="binding site" evidence="10">
    <location>
        <position position="320"/>
    </location>
    <ligand>
        <name>Zn(2+)</name>
        <dbReference type="ChEBI" id="CHEBI:29105"/>
        <label>2</label>
        <note>catalytic</note>
    </ligand>
</feature>
<keyword evidence="12" id="KW-0121">Carboxypeptidase</keyword>
<dbReference type="Proteomes" id="UP000075885">
    <property type="component" value="Unassembled WGS sequence"/>
</dbReference>
<evidence type="ECO:0000256" key="10">
    <source>
        <dbReference type="PIRSR" id="PIRSR601548-8"/>
    </source>
</evidence>
<evidence type="ECO:0000256" key="6">
    <source>
        <dbReference type="PIRSR" id="PIRSR601548-11"/>
    </source>
</evidence>
<feature type="active site" description="Proton donor 2" evidence="6">
    <location>
        <position position="461"/>
    </location>
</feature>
<feature type="region of interest" description="Disordered" evidence="13">
    <location>
        <begin position="546"/>
        <end position="566"/>
    </location>
</feature>
<evidence type="ECO:0000256" key="8">
    <source>
        <dbReference type="PIRSR" id="PIRSR601548-3"/>
    </source>
</evidence>